<keyword evidence="3" id="KW-1185">Reference proteome</keyword>
<dbReference type="Gene3D" id="3.80.10.10">
    <property type="entry name" value="Ribonuclease Inhibitor"/>
    <property type="match status" value="1"/>
</dbReference>
<dbReference type="Proteomes" id="UP001063166">
    <property type="component" value="Unassembled WGS sequence"/>
</dbReference>
<feature type="transmembrane region" description="Helical" evidence="1">
    <location>
        <begin position="9"/>
        <end position="27"/>
    </location>
</feature>
<keyword evidence="1" id="KW-1133">Transmembrane helix</keyword>
<dbReference type="OrthoDB" id="2851041at2759"/>
<sequence>MRTRCSKRLVWWTNFVHGVVAAFKFVFNLTVQQPPLGRTLSLPSRMHRCLEIPEILYFIFDNVIDRQSLKSPFPGSATLVNLAVTCKLFKEPALDALWYTIRNVDPLIRSLPADAFCLTRHLQEVAPVVGGLGLTPDGMFLGRKSLRLLRNLGPGDYDKIKGICSRVRVVTAPPHWRANHEHRHEPLLLHHLFSRLNNGPILPRVQSVGININDFREQAVYPRLIIGPRVQFIRIFVPEPLRPDFDIAPSLPWDNVRAVLLERPLPLQSLTIDPLRSEFGHKLNTFTSPEMIGLVCSLKSLRTLDIPSLSIDHDTLANLAALPLLQELVVSISDVELFRFVDRQWTNSGSFLGLTRLHIHTLDLVACAGLLQLPHSFQRLRSLKVSGTHGSTWDLKRFFTAIAANETLSWQLALLELEIPFYPWQLPRPEAPVIDFPTIQPLLSCRNLLGLSLHVDGIVDLDNAALAAMGAAWPHLAALDLRERTVGSIPKITLTGLTALLSACPRLQGIALRFDATEQVSSFAKIGTLSPHPCLTSLNYCRSPIREPRHVAAFLTLLLPKLERLTDNWLYCRGDIPEGYPEDPTEQRARASEWPFPGSGAALLNLAHTSTSWQIGSMPKMVHLTEISRTSAPAAWG</sequence>
<dbReference type="InterPro" id="IPR032675">
    <property type="entry name" value="LRR_dom_sf"/>
</dbReference>
<dbReference type="AlphaFoldDB" id="A0A9P3UNX7"/>
<dbReference type="SUPFAM" id="SSF52047">
    <property type="entry name" value="RNI-like"/>
    <property type="match status" value="1"/>
</dbReference>
<evidence type="ECO:0000313" key="3">
    <source>
        <dbReference type="Proteomes" id="UP001063166"/>
    </source>
</evidence>
<evidence type="ECO:0000256" key="1">
    <source>
        <dbReference type="SAM" id="Phobius"/>
    </source>
</evidence>
<comment type="caution">
    <text evidence="2">The sequence shown here is derived from an EMBL/GenBank/DDBJ whole genome shotgun (WGS) entry which is preliminary data.</text>
</comment>
<evidence type="ECO:0008006" key="4">
    <source>
        <dbReference type="Google" id="ProtNLM"/>
    </source>
</evidence>
<dbReference type="EMBL" id="BRPK01000007">
    <property type="protein sequence ID" value="GLB39777.1"/>
    <property type="molecule type" value="Genomic_DNA"/>
</dbReference>
<reference evidence="2" key="1">
    <citation type="submission" date="2022-07" db="EMBL/GenBank/DDBJ databases">
        <title>The genome of Lyophyllum shimeji provides insight into the initial evolution of ectomycorrhizal fungal genome.</title>
        <authorList>
            <person name="Kobayashi Y."/>
            <person name="Shibata T."/>
            <person name="Hirakawa H."/>
            <person name="Shigenobu S."/>
            <person name="Nishiyama T."/>
            <person name="Yamada A."/>
            <person name="Hasebe M."/>
            <person name="Kawaguchi M."/>
        </authorList>
    </citation>
    <scope>NUCLEOTIDE SEQUENCE</scope>
    <source>
        <strain evidence="2">AT787</strain>
    </source>
</reference>
<keyword evidence="1" id="KW-0812">Transmembrane</keyword>
<organism evidence="2 3">
    <name type="scientific">Lyophyllum shimeji</name>
    <name type="common">Hon-shimeji</name>
    <name type="synonym">Tricholoma shimeji</name>
    <dbReference type="NCBI Taxonomy" id="47721"/>
    <lineage>
        <taxon>Eukaryota</taxon>
        <taxon>Fungi</taxon>
        <taxon>Dikarya</taxon>
        <taxon>Basidiomycota</taxon>
        <taxon>Agaricomycotina</taxon>
        <taxon>Agaricomycetes</taxon>
        <taxon>Agaricomycetidae</taxon>
        <taxon>Agaricales</taxon>
        <taxon>Tricholomatineae</taxon>
        <taxon>Lyophyllaceae</taxon>
        <taxon>Lyophyllum</taxon>
    </lineage>
</organism>
<evidence type="ECO:0000313" key="2">
    <source>
        <dbReference type="EMBL" id="GLB39777.1"/>
    </source>
</evidence>
<protein>
    <recommendedName>
        <fullName evidence="4">F-box domain-containing protein</fullName>
    </recommendedName>
</protein>
<proteinExistence type="predicted"/>
<name>A0A9P3UNX7_LYOSH</name>
<keyword evidence="1" id="KW-0472">Membrane</keyword>
<accession>A0A9P3UNX7</accession>
<gene>
    <name evidence="2" type="ORF">LshimejAT787_0702870</name>
</gene>